<dbReference type="PANTHER" id="PTHR30537:SF5">
    <property type="entry name" value="HTH-TYPE TRANSCRIPTIONAL ACTIVATOR TTDR-RELATED"/>
    <property type="match status" value="1"/>
</dbReference>
<reference evidence="6 7" key="1">
    <citation type="submission" date="2018-12" db="EMBL/GenBank/DDBJ databases">
        <title>The genome sequences of Variovorax guangxiensis DSM 27352.</title>
        <authorList>
            <person name="Gao J."/>
            <person name="Sun J."/>
        </authorList>
    </citation>
    <scope>NUCLEOTIDE SEQUENCE [LARGE SCALE GENOMIC DNA]</scope>
    <source>
        <strain evidence="6 7">DSM 27352</strain>
    </source>
</reference>
<evidence type="ECO:0000313" key="6">
    <source>
        <dbReference type="EMBL" id="RUR71259.1"/>
    </source>
</evidence>
<dbReference type="InterPro" id="IPR005119">
    <property type="entry name" value="LysR_subst-bd"/>
</dbReference>
<comment type="similarity">
    <text evidence="1">Belongs to the LysR transcriptional regulatory family.</text>
</comment>
<protein>
    <submittedName>
        <fullName evidence="6">LysR family transcriptional regulator</fullName>
    </submittedName>
</protein>
<feature type="domain" description="HTH lysR-type" evidence="5">
    <location>
        <begin position="2"/>
        <end position="59"/>
    </location>
</feature>
<evidence type="ECO:0000256" key="4">
    <source>
        <dbReference type="ARBA" id="ARBA00023163"/>
    </source>
</evidence>
<comment type="caution">
    <text evidence="6">The sequence shown here is derived from an EMBL/GenBank/DDBJ whole genome shotgun (WGS) entry which is preliminary data.</text>
</comment>
<gene>
    <name evidence="6" type="ORF">EJP67_29865</name>
</gene>
<evidence type="ECO:0000256" key="2">
    <source>
        <dbReference type="ARBA" id="ARBA00023015"/>
    </source>
</evidence>
<dbReference type="Gene3D" id="3.40.190.290">
    <property type="match status" value="1"/>
</dbReference>
<dbReference type="EMBL" id="RXFT01000019">
    <property type="protein sequence ID" value="RUR71259.1"/>
    <property type="molecule type" value="Genomic_DNA"/>
</dbReference>
<dbReference type="Proteomes" id="UP000281118">
    <property type="component" value="Unassembled WGS sequence"/>
</dbReference>
<dbReference type="GO" id="GO:0006351">
    <property type="term" value="P:DNA-templated transcription"/>
    <property type="evidence" value="ECO:0007669"/>
    <property type="project" value="TreeGrafter"/>
</dbReference>
<dbReference type="SUPFAM" id="SSF53850">
    <property type="entry name" value="Periplasmic binding protein-like II"/>
    <property type="match status" value="1"/>
</dbReference>
<name>A0A3S0ZSM1_9BURK</name>
<dbReference type="PROSITE" id="PS50931">
    <property type="entry name" value="HTH_LYSR"/>
    <property type="match status" value="1"/>
</dbReference>
<proteinExistence type="inferred from homology"/>
<dbReference type="Pfam" id="PF03466">
    <property type="entry name" value="LysR_substrate"/>
    <property type="match status" value="1"/>
</dbReference>
<dbReference type="InterPro" id="IPR000847">
    <property type="entry name" value="LysR_HTH_N"/>
</dbReference>
<dbReference type="FunFam" id="1.10.10.10:FF:000001">
    <property type="entry name" value="LysR family transcriptional regulator"/>
    <property type="match status" value="1"/>
</dbReference>
<evidence type="ECO:0000256" key="1">
    <source>
        <dbReference type="ARBA" id="ARBA00009437"/>
    </source>
</evidence>
<evidence type="ECO:0000259" key="5">
    <source>
        <dbReference type="PROSITE" id="PS50931"/>
    </source>
</evidence>
<keyword evidence="4" id="KW-0804">Transcription</keyword>
<dbReference type="GO" id="GO:0043565">
    <property type="term" value="F:sequence-specific DNA binding"/>
    <property type="evidence" value="ECO:0007669"/>
    <property type="project" value="TreeGrafter"/>
</dbReference>
<dbReference type="InterPro" id="IPR058163">
    <property type="entry name" value="LysR-type_TF_proteobact-type"/>
</dbReference>
<accession>A0A3S0ZSM1</accession>
<dbReference type="SUPFAM" id="SSF46785">
    <property type="entry name" value="Winged helix' DNA-binding domain"/>
    <property type="match status" value="1"/>
</dbReference>
<dbReference type="Gene3D" id="1.10.10.10">
    <property type="entry name" value="Winged helix-like DNA-binding domain superfamily/Winged helix DNA-binding domain"/>
    <property type="match status" value="1"/>
</dbReference>
<keyword evidence="3" id="KW-0238">DNA-binding</keyword>
<dbReference type="AlphaFoldDB" id="A0A3S0ZSM1"/>
<dbReference type="RefSeq" id="WP_126025341.1">
    <property type="nucleotide sequence ID" value="NZ_RXFT01000019.1"/>
</dbReference>
<dbReference type="CDD" id="cd08422">
    <property type="entry name" value="PBP2_CrgA_like"/>
    <property type="match status" value="1"/>
</dbReference>
<dbReference type="Pfam" id="PF00126">
    <property type="entry name" value="HTH_1"/>
    <property type="match status" value="1"/>
</dbReference>
<keyword evidence="2" id="KW-0805">Transcription regulation</keyword>
<dbReference type="InterPro" id="IPR036388">
    <property type="entry name" value="WH-like_DNA-bd_sf"/>
</dbReference>
<dbReference type="OrthoDB" id="116299at2"/>
<organism evidence="6 7">
    <name type="scientific">Variovorax guangxiensis</name>
    <dbReference type="NCBI Taxonomy" id="1775474"/>
    <lineage>
        <taxon>Bacteria</taxon>
        <taxon>Pseudomonadati</taxon>
        <taxon>Pseudomonadota</taxon>
        <taxon>Betaproteobacteria</taxon>
        <taxon>Burkholderiales</taxon>
        <taxon>Comamonadaceae</taxon>
        <taxon>Variovorax</taxon>
    </lineage>
</organism>
<evidence type="ECO:0000256" key="3">
    <source>
        <dbReference type="ARBA" id="ARBA00023125"/>
    </source>
</evidence>
<dbReference type="InterPro" id="IPR036390">
    <property type="entry name" value="WH_DNA-bd_sf"/>
</dbReference>
<evidence type="ECO:0000313" key="7">
    <source>
        <dbReference type="Proteomes" id="UP000281118"/>
    </source>
</evidence>
<sequence length="330" mass="36042">MLDLNDVAIFVEVASCGSFTEAGRRLRMPSATVSRRIQQLEEHLGVRLMQRSTRKLLLTSEGEAFQEQCSSAVQALVKAGRWQRMDSLDPRGLVRIAAPANFFQVFRMEWVHAFLIEYPLVKLEFVLSDFLVDLIAERIDIAFRGGSLSDSSYAVRKILHGYGGLLASPAYLAAHGAPKTLQELSKHECVISQSDSGNCATWRLRGPGDEEIDVKVSGRFISNSQDVQRLAACAGMGIVALPSVLTSSDVASGKLVPVLPQYKRTGRGLSVLYTSRQQLPKAVCAFGDMAVEKLSLHDWGDSTVSQAGESPQICRSSDQAQAELIRIDAG</sequence>
<dbReference type="PANTHER" id="PTHR30537">
    <property type="entry name" value="HTH-TYPE TRANSCRIPTIONAL REGULATOR"/>
    <property type="match status" value="1"/>
</dbReference>
<dbReference type="GO" id="GO:0003700">
    <property type="term" value="F:DNA-binding transcription factor activity"/>
    <property type="evidence" value="ECO:0007669"/>
    <property type="project" value="InterPro"/>
</dbReference>